<gene>
    <name evidence="3" type="ORF">OB955_19700</name>
    <name evidence="2" type="ORF">OB960_25405</name>
</gene>
<evidence type="ECO:0000313" key="5">
    <source>
        <dbReference type="Proteomes" id="UP001321018"/>
    </source>
</evidence>
<dbReference type="AlphaFoldDB" id="A0AAP2Z502"/>
<evidence type="ECO:0000313" key="4">
    <source>
        <dbReference type="Proteomes" id="UP001320972"/>
    </source>
</evidence>
<keyword evidence="1" id="KW-0472">Membrane</keyword>
<keyword evidence="1" id="KW-1133">Transmembrane helix</keyword>
<feature type="transmembrane region" description="Helical" evidence="1">
    <location>
        <begin position="46"/>
        <end position="65"/>
    </location>
</feature>
<evidence type="ECO:0000313" key="3">
    <source>
        <dbReference type="EMBL" id="MCU4974948.1"/>
    </source>
</evidence>
<dbReference type="EMBL" id="JAOPKB010000014">
    <property type="protein sequence ID" value="MCU4974948.1"/>
    <property type="molecule type" value="Genomic_DNA"/>
</dbReference>
<sequence length="112" mass="11806">MSTTAGDEVVSGVDLLESVRTWIAYALTVVLPGAGHLYVGQWKRGLAWIALCLGSVVFLSTGAIVTERTALEPILVTVVGLESVAFADIAFPLAVLVLSVVDLHTLVVLDDE</sequence>
<protein>
    <submittedName>
        <fullName evidence="2">Uncharacterized protein</fullName>
    </submittedName>
</protein>
<comment type="caution">
    <text evidence="2">The sequence shown here is derived from an EMBL/GenBank/DDBJ whole genome shotgun (WGS) entry which is preliminary data.</text>
</comment>
<reference evidence="2 4" key="1">
    <citation type="submission" date="2022-09" db="EMBL/GenBank/DDBJ databases">
        <title>Enrichment on poylsaccharides allowed isolation of novel metabolic and taxonomic groups of Haloarchaea.</title>
        <authorList>
            <person name="Sorokin D.Y."/>
            <person name="Elcheninov A.G."/>
            <person name="Khizhniak T.V."/>
            <person name="Kolganova T.V."/>
            <person name="Kublanov I.V."/>
        </authorList>
    </citation>
    <scope>NUCLEOTIDE SEQUENCE</scope>
    <source>
        <strain evidence="3 4">AArc-m2/3/4</strain>
        <strain evidence="2">AArc-xg1-1</strain>
    </source>
</reference>
<feature type="transmembrane region" description="Helical" evidence="1">
    <location>
        <begin position="85"/>
        <end position="109"/>
    </location>
</feature>
<evidence type="ECO:0000313" key="2">
    <source>
        <dbReference type="EMBL" id="MCU4744708.1"/>
    </source>
</evidence>
<organism evidence="2 5">
    <name type="scientific">Natronoglomus mannanivorans</name>
    <dbReference type="NCBI Taxonomy" id="2979990"/>
    <lineage>
        <taxon>Archaea</taxon>
        <taxon>Methanobacteriati</taxon>
        <taxon>Methanobacteriota</taxon>
        <taxon>Stenosarchaea group</taxon>
        <taxon>Halobacteria</taxon>
        <taxon>Halobacteriales</taxon>
        <taxon>Natrialbaceae</taxon>
        <taxon>Natronoglomus</taxon>
    </lineage>
</organism>
<keyword evidence="4" id="KW-1185">Reference proteome</keyword>
<feature type="transmembrane region" description="Helical" evidence="1">
    <location>
        <begin position="22"/>
        <end position="39"/>
    </location>
</feature>
<proteinExistence type="predicted"/>
<dbReference type="Proteomes" id="UP001320972">
    <property type="component" value="Unassembled WGS sequence"/>
</dbReference>
<dbReference type="RefSeq" id="WP_338006505.1">
    <property type="nucleotide sequence ID" value="NZ_JAOPKA010000039.1"/>
</dbReference>
<name>A0AAP2Z502_9EURY</name>
<keyword evidence="1" id="KW-0812">Transmembrane</keyword>
<dbReference type="EMBL" id="JAOPKA010000039">
    <property type="protein sequence ID" value="MCU4744708.1"/>
    <property type="molecule type" value="Genomic_DNA"/>
</dbReference>
<accession>A0AAP2Z502</accession>
<evidence type="ECO:0000256" key="1">
    <source>
        <dbReference type="SAM" id="Phobius"/>
    </source>
</evidence>
<dbReference type="Proteomes" id="UP001321018">
    <property type="component" value="Unassembled WGS sequence"/>
</dbReference>